<dbReference type="CDD" id="cd00685">
    <property type="entry name" value="Trans_IPPS_HT"/>
    <property type="match status" value="1"/>
</dbReference>
<sequence>MSATIHRLAPAGRAPSLEPMMALVAGDLNQVNSVILARMQSDIPLIPELAGHLIAGGGKRMRPMLTLACARLLDYAGTRQHKLAACVEFIHTATLLHDDVVDGSDLRRGRRTANMIWGNPASVLVGDFLFSRSFELMVEDGSLKVLRILSNASAVIAEGEVNQLTAQRQVETGEDRYLEIIGAKTAALFAAACRIAAVVGERSEAEELALDAYGRNLGIAFQLVDDAIDYSSDEETMGKGVGDDFRDGKVTLPVILAHARGSDEDRKFWRDAMHGHRISDADLAHATALLNSTGAIADTLQRARHYGQRAIDALGLFPASQAKAALVEAVEFAIARAY</sequence>
<gene>
    <name evidence="7" type="ORF">K7G82_06830</name>
</gene>
<name>A0ABS7PPN5_9SPHN</name>
<keyword evidence="3 6" id="KW-0808">Transferase</keyword>
<dbReference type="PANTHER" id="PTHR12001:SF69">
    <property type="entry name" value="ALL TRANS-POLYPRENYL-DIPHOSPHATE SYNTHASE PDSS1"/>
    <property type="match status" value="1"/>
</dbReference>
<dbReference type="Proteomes" id="UP000706039">
    <property type="component" value="Unassembled WGS sequence"/>
</dbReference>
<evidence type="ECO:0000313" key="7">
    <source>
        <dbReference type="EMBL" id="MBY8821999.1"/>
    </source>
</evidence>
<protein>
    <submittedName>
        <fullName evidence="7">Polyprenyl synthetase family protein</fullName>
    </submittedName>
</protein>
<dbReference type="RefSeq" id="WP_222989119.1">
    <property type="nucleotide sequence ID" value="NZ_JAINVV010000004.1"/>
</dbReference>
<evidence type="ECO:0000256" key="1">
    <source>
        <dbReference type="ARBA" id="ARBA00001946"/>
    </source>
</evidence>
<evidence type="ECO:0000256" key="2">
    <source>
        <dbReference type="ARBA" id="ARBA00006706"/>
    </source>
</evidence>
<dbReference type="InterPro" id="IPR000092">
    <property type="entry name" value="Polyprenyl_synt"/>
</dbReference>
<comment type="caution">
    <text evidence="7">The sequence shown here is derived from an EMBL/GenBank/DDBJ whole genome shotgun (WGS) entry which is preliminary data.</text>
</comment>
<comment type="cofactor">
    <cofactor evidence="1">
        <name>Mg(2+)</name>
        <dbReference type="ChEBI" id="CHEBI:18420"/>
    </cofactor>
</comment>
<keyword evidence="8" id="KW-1185">Reference proteome</keyword>
<evidence type="ECO:0000313" key="8">
    <source>
        <dbReference type="Proteomes" id="UP000706039"/>
    </source>
</evidence>
<keyword evidence="5" id="KW-0460">Magnesium</keyword>
<keyword evidence="4" id="KW-0479">Metal-binding</keyword>
<dbReference type="EMBL" id="JAINVV010000004">
    <property type="protein sequence ID" value="MBY8821999.1"/>
    <property type="molecule type" value="Genomic_DNA"/>
</dbReference>
<dbReference type="Gene3D" id="1.10.600.10">
    <property type="entry name" value="Farnesyl Diphosphate Synthase"/>
    <property type="match status" value="1"/>
</dbReference>
<dbReference type="PROSITE" id="PS00723">
    <property type="entry name" value="POLYPRENYL_SYNTHASE_1"/>
    <property type="match status" value="1"/>
</dbReference>
<comment type="similarity">
    <text evidence="2 6">Belongs to the FPP/GGPP synthase family.</text>
</comment>
<evidence type="ECO:0000256" key="5">
    <source>
        <dbReference type="ARBA" id="ARBA00022842"/>
    </source>
</evidence>
<dbReference type="PANTHER" id="PTHR12001">
    <property type="entry name" value="GERANYLGERANYL PYROPHOSPHATE SYNTHASE"/>
    <property type="match status" value="1"/>
</dbReference>
<dbReference type="InterPro" id="IPR008949">
    <property type="entry name" value="Isoprenoid_synthase_dom_sf"/>
</dbReference>
<evidence type="ECO:0000256" key="3">
    <source>
        <dbReference type="ARBA" id="ARBA00022679"/>
    </source>
</evidence>
<dbReference type="InterPro" id="IPR033749">
    <property type="entry name" value="Polyprenyl_synt_CS"/>
</dbReference>
<accession>A0ABS7PPN5</accession>
<dbReference type="SFLD" id="SFLDS00005">
    <property type="entry name" value="Isoprenoid_Synthase_Type_I"/>
    <property type="match status" value="1"/>
</dbReference>
<proteinExistence type="inferred from homology"/>
<evidence type="ECO:0000256" key="4">
    <source>
        <dbReference type="ARBA" id="ARBA00022723"/>
    </source>
</evidence>
<evidence type="ECO:0000256" key="6">
    <source>
        <dbReference type="RuleBase" id="RU004466"/>
    </source>
</evidence>
<organism evidence="7 8">
    <name type="scientific">Sphingomonas colocasiae</name>
    <dbReference type="NCBI Taxonomy" id="1848973"/>
    <lineage>
        <taxon>Bacteria</taxon>
        <taxon>Pseudomonadati</taxon>
        <taxon>Pseudomonadota</taxon>
        <taxon>Alphaproteobacteria</taxon>
        <taxon>Sphingomonadales</taxon>
        <taxon>Sphingomonadaceae</taxon>
        <taxon>Sphingomonas</taxon>
    </lineage>
</organism>
<reference evidence="7 8" key="1">
    <citation type="submission" date="2021-08" db="EMBL/GenBank/DDBJ databases">
        <authorList>
            <person name="Tuo L."/>
        </authorList>
    </citation>
    <scope>NUCLEOTIDE SEQUENCE [LARGE SCALE GENOMIC DNA]</scope>
    <source>
        <strain evidence="7 8">JCM 31229</strain>
    </source>
</reference>
<dbReference type="SUPFAM" id="SSF48576">
    <property type="entry name" value="Terpenoid synthases"/>
    <property type="match status" value="1"/>
</dbReference>
<dbReference type="Pfam" id="PF00348">
    <property type="entry name" value="polyprenyl_synt"/>
    <property type="match status" value="1"/>
</dbReference>